<evidence type="ECO:0000313" key="1">
    <source>
        <dbReference type="EMBL" id="QTC87047.1"/>
    </source>
</evidence>
<evidence type="ECO:0000313" key="2">
    <source>
        <dbReference type="Proteomes" id="UP000663942"/>
    </source>
</evidence>
<protein>
    <recommendedName>
        <fullName evidence="3">HTH iclR-type domain-containing protein</fullName>
    </recommendedName>
</protein>
<accession>A0ABX7SJQ5</accession>
<proteinExistence type="predicted"/>
<organism evidence="1 2">
    <name type="scientific">Brevundimonas pondensis</name>
    <dbReference type="NCBI Taxonomy" id="2774189"/>
    <lineage>
        <taxon>Bacteria</taxon>
        <taxon>Pseudomonadati</taxon>
        <taxon>Pseudomonadota</taxon>
        <taxon>Alphaproteobacteria</taxon>
        <taxon>Caulobacterales</taxon>
        <taxon>Caulobacteraceae</taxon>
        <taxon>Brevundimonas</taxon>
    </lineage>
</organism>
<gene>
    <name evidence="1" type="ORF">IFE19_13050</name>
</gene>
<dbReference type="RefSeq" id="WP_207822970.1">
    <property type="nucleotide sequence ID" value="NZ_CP062006.1"/>
</dbReference>
<name>A0ABX7SJQ5_9CAUL</name>
<sequence length="165" mass="18501">MTDLAVLLSDNPPPADALRNFAFGQMLDALLRLGPACAEPFDYDFTRMFVFFAAARASVSHLNHHHCLRADAVKGVFPDELRRPVSILSVSSSLGLPYETVRRHMHRLVEDGWCERVSSREFLVRGETMGNDAMSALASKTFYMALECVRWLTPVVRAAKETITE</sequence>
<dbReference type="Proteomes" id="UP000663942">
    <property type="component" value="Chromosome"/>
</dbReference>
<dbReference type="EMBL" id="CP062006">
    <property type="protein sequence ID" value="QTC87047.1"/>
    <property type="molecule type" value="Genomic_DNA"/>
</dbReference>
<reference evidence="1 2" key="1">
    <citation type="submission" date="2020-09" db="EMBL/GenBank/DDBJ databases">
        <title>Brevundimonas sp. LVF1 isolated from an oligotrophic pond in Goettingen, Germany.</title>
        <authorList>
            <person name="Friedrich I."/>
            <person name="Klassen A."/>
            <person name="Neubauer H."/>
            <person name="Schneider D."/>
            <person name="Hertel R."/>
            <person name="Daniel R."/>
        </authorList>
    </citation>
    <scope>NUCLEOTIDE SEQUENCE [LARGE SCALE GENOMIC DNA]</scope>
    <source>
        <strain evidence="1 2">LVF1</strain>
    </source>
</reference>
<keyword evidence="2" id="KW-1185">Reference proteome</keyword>
<evidence type="ECO:0008006" key="3">
    <source>
        <dbReference type="Google" id="ProtNLM"/>
    </source>
</evidence>